<evidence type="ECO:0000256" key="4">
    <source>
        <dbReference type="ARBA" id="ARBA00022692"/>
    </source>
</evidence>
<gene>
    <name evidence="10" type="ORF">OEZ85_010760</name>
</gene>
<keyword evidence="2" id="KW-0813">Transport</keyword>
<organism evidence="10 11">
    <name type="scientific">Tetradesmus obliquus</name>
    <name type="common">Green alga</name>
    <name type="synonym">Acutodesmus obliquus</name>
    <dbReference type="NCBI Taxonomy" id="3088"/>
    <lineage>
        <taxon>Eukaryota</taxon>
        <taxon>Viridiplantae</taxon>
        <taxon>Chlorophyta</taxon>
        <taxon>core chlorophytes</taxon>
        <taxon>Chlorophyceae</taxon>
        <taxon>CS clade</taxon>
        <taxon>Sphaeropleales</taxon>
        <taxon>Scenedesmaceae</taxon>
        <taxon>Tetradesmus</taxon>
    </lineage>
</organism>
<evidence type="ECO:0000256" key="7">
    <source>
        <dbReference type="ARBA" id="ARBA00023136"/>
    </source>
</evidence>
<keyword evidence="3" id="KW-1003">Cell membrane</keyword>
<reference evidence="10 11" key="1">
    <citation type="submission" date="2023-05" db="EMBL/GenBank/DDBJ databases">
        <title>A 100% complete, gapless, phased diploid assembly of the Scenedesmus obliquus UTEX 3031 genome.</title>
        <authorList>
            <person name="Biondi T.C."/>
            <person name="Hanschen E.R."/>
            <person name="Kwon T."/>
            <person name="Eng W."/>
            <person name="Kruse C.P.S."/>
            <person name="Koehler S.I."/>
            <person name="Kunde Y."/>
            <person name="Gleasner C.D."/>
            <person name="You Mak K.T."/>
            <person name="Polle J."/>
            <person name="Hovde B.T."/>
            <person name="Starkenburg S.R."/>
        </authorList>
    </citation>
    <scope>NUCLEOTIDE SEQUENCE [LARGE SCALE GENOMIC DNA]</scope>
    <source>
        <strain evidence="10 11">DOE0152z</strain>
    </source>
</reference>
<evidence type="ECO:0008006" key="12">
    <source>
        <dbReference type="Google" id="ProtNLM"/>
    </source>
</evidence>
<evidence type="ECO:0000256" key="3">
    <source>
        <dbReference type="ARBA" id="ARBA00022475"/>
    </source>
</evidence>
<dbReference type="SUPFAM" id="SSF63825">
    <property type="entry name" value="YWTD domain"/>
    <property type="match status" value="1"/>
</dbReference>
<evidence type="ECO:0000256" key="1">
    <source>
        <dbReference type="ARBA" id="ARBA00004651"/>
    </source>
</evidence>
<dbReference type="Pfam" id="PF25539">
    <property type="entry name" value="Bestrophin_2"/>
    <property type="match status" value="1"/>
</dbReference>
<feature type="transmembrane region" description="Helical" evidence="9">
    <location>
        <begin position="317"/>
        <end position="350"/>
    </location>
</feature>
<feature type="transmembrane region" description="Helical" evidence="9">
    <location>
        <begin position="101"/>
        <end position="121"/>
    </location>
</feature>
<evidence type="ECO:0000256" key="2">
    <source>
        <dbReference type="ARBA" id="ARBA00022448"/>
    </source>
</evidence>
<proteinExistence type="predicted"/>
<comment type="subcellular location">
    <subcellularLocation>
        <location evidence="1">Cell membrane</location>
        <topology evidence="1">Multi-pass membrane protein</topology>
    </subcellularLocation>
</comment>
<feature type="compositionally biased region" description="Low complexity" evidence="8">
    <location>
        <begin position="13"/>
        <end position="24"/>
    </location>
</feature>
<feature type="region of interest" description="Disordered" evidence="8">
    <location>
        <begin position="1"/>
        <end position="25"/>
    </location>
</feature>
<dbReference type="Pfam" id="PF05096">
    <property type="entry name" value="Glu_cyclase_2"/>
    <property type="match status" value="1"/>
</dbReference>
<dbReference type="InterPro" id="IPR007788">
    <property type="entry name" value="QCT"/>
</dbReference>
<evidence type="ECO:0000313" key="10">
    <source>
        <dbReference type="EMBL" id="WIA10574.1"/>
    </source>
</evidence>
<evidence type="ECO:0000256" key="5">
    <source>
        <dbReference type="ARBA" id="ARBA00022989"/>
    </source>
</evidence>
<evidence type="ECO:0000256" key="9">
    <source>
        <dbReference type="SAM" id="Phobius"/>
    </source>
</evidence>
<keyword evidence="5 9" id="KW-1133">Transmembrane helix</keyword>
<dbReference type="PANTHER" id="PTHR33281">
    <property type="entry name" value="UPF0187 PROTEIN YNEE"/>
    <property type="match status" value="1"/>
</dbReference>
<evidence type="ECO:0000256" key="6">
    <source>
        <dbReference type="ARBA" id="ARBA00023065"/>
    </source>
</evidence>
<keyword evidence="7 9" id="KW-0472">Membrane</keyword>
<evidence type="ECO:0000256" key="8">
    <source>
        <dbReference type="SAM" id="MobiDB-lite"/>
    </source>
</evidence>
<dbReference type="PANTHER" id="PTHR33281:SF19">
    <property type="entry name" value="VOLTAGE-DEPENDENT ANION CHANNEL-FORMING PROTEIN YNEE"/>
    <property type="match status" value="1"/>
</dbReference>
<accession>A0ABY8TN77</accession>
<sequence length="666" mass="74984">MAFWPKGFGRGRSGSSAAGLHSRGYSPQLSASEISRGLTSNADLHLRQHYDEHIAWDADKEESRVWRRTMYTFPDWKKHRSSYRYVHHMHTILESRIVRGLLRPVLVLTLAAAAVAAYQTLHAKQLLLSFLPALPILPIEPFQLTSFALSLLLVFRTNSSYGRWNEGRRRFGRITTTCRDICRQVLALVPRADVACRALFARWLVAFCRASKWYIREDEPLEEELAAWLEPSELSQLEELAAWLEPSELSQLVTSPHPPNFCILVLSHAVSNSGLDQFAVVRLQEALTELSINLSACDRILNTPIPLSYTRHTARFLILWLLLLPLALWGSCGWLVVPTVAVISFVLLGIEEIGVQIEEPFSILALENLCKKAERHISGMMLMDETTYNLHCPAQSTEQLPDFYGYEVVAEYAHDPYAFTQGLQFDNICERTGGGSACKEVFWESTGMHGDSTMRAVQVADGRVLAKTPMASQWFGEGATRLGDKLYQITWLSGAGFIYSVPDLKQVGTFTTPLNDGWGLTTDGNLLVASDGSEQLFWLDPANGFKIVKQMRVMDGSKPVFALNELEFIGGEVWANVWQTNCIARICPETGKVKGWLLMHGLRQSLQDRNLASNGMDVLNGIAWDHHRQRLFITGKYWPRIFEVVPVPINATDDALAKRQSCFVRK</sequence>
<keyword evidence="4 9" id="KW-0812">Transmembrane</keyword>
<keyword evidence="6" id="KW-0406">Ion transport</keyword>
<dbReference type="Proteomes" id="UP001244341">
    <property type="component" value="Chromosome 2b"/>
</dbReference>
<keyword evidence="11" id="KW-1185">Reference proteome</keyword>
<evidence type="ECO:0000313" key="11">
    <source>
        <dbReference type="Proteomes" id="UP001244341"/>
    </source>
</evidence>
<name>A0ABY8TN77_TETOB</name>
<protein>
    <recommendedName>
        <fullName evidence="12">SMP-30/Gluconolactonase/LRE-like region domain-containing protein</fullName>
    </recommendedName>
</protein>
<dbReference type="InterPro" id="IPR044669">
    <property type="entry name" value="YneE/VCCN1/2-like"/>
</dbReference>
<feature type="transmembrane region" description="Helical" evidence="9">
    <location>
        <begin position="133"/>
        <end position="155"/>
    </location>
</feature>
<dbReference type="EMBL" id="CP126209">
    <property type="protein sequence ID" value="WIA10574.1"/>
    <property type="molecule type" value="Genomic_DNA"/>
</dbReference>